<organism evidence="2 3">
    <name type="scientific">Toxoplasma gondii GAB2-2007-GAL-DOM2</name>
    <dbReference type="NCBI Taxonomy" id="1130820"/>
    <lineage>
        <taxon>Eukaryota</taxon>
        <taxon>Sar</taxon>
        <taxon>Alveolata</taxon>
        <taxon>Apicomplexa</taxon>
        <taxon>Conoidasida</taxon>
        <taxon>Coccidia</taxon>
        <taxon>Eucoccidiorida</taxon>
        <taxon>Eimeriorina</taxon>
        <taxon>Sarcocystidae</taxon>
        <taxon>Toxoplasma</taxon>
    </lineage>
</organism>
<evidence type="ECO:0000313" key="2">
    <source>
        <dbReference type="EMBL" id="KFG46536.1"/>
    </source>
</evidence>
<evidence type="ECO:0000256" key="1">
    <source>
        <dbReference type="SAM" id="MobiDB-lite"/>
    </source>
</evidence>
<sequence length="283" mass="30821">MASLLHALVLYTEGTYLGDAGFSVLARLGGAKVGLERSLTTTLFYLRHPDLLQQFLTEWAATQLLGSPSPDVERHLHAMHCRRTGRLRSQRTATDASAMGCLLEPTVSASGFSQRRQSPRRRCFTTGASGVQTEDGWMESDGCAFESSREDRQLLEGFSSTEAEKFMQNLPPEFAEVLSAAAGNSPTRCSTPAWEAAEGQGPVSSLGLSDREDDESFREDDLSPCRFSDPLPPSGEEVADAGMPRSKVEFFEHQLKILSDLLIDVEQSATQEGAEGIRTDVVG</sequence>
<dbReference type="EMBL" id="AHZU02000264">
    <property type="protein sequence ID" value="KFG46536.1"/>
    <property type="molecule type" value="Genomic_DNA"/>
</dbReference>
<feature type="region of interest" description="Disordered" evidence="1">
    <location>
        <begin position="185"/>
        <end position="241"/>
    </location>
</feature>
<accession>A0A086KQ68</accession>
<comment type="caution">
    <text evidence="2">The sequence shown here is derived from an EMBL/GenBank/DDBJ whole genome shotgun (WGS) entry which is preliminary data.</text>
</comment>
<protein>
    <submittedName>
        <fullName evidence="2">Uncharacterized protein</fullName>
    </submittedName>
</protein>
<dbReference type="AlphaFoldDB" id="A0A086KQ68"/>
<dbReference type="OrthoDB" id="329484at2759"/>
<name>A0A086KQ68_TOXGO</name>
<dbReference type="VEuPathDB" id="ToxoDB:TGDOM2_248520"/>
<dbReference type="Proteomes" id="UP000028837">
    <property type="component" value="Unassembled WGS sequence"/>
</dbReference>
<reference evidence="2 3" key="1">
    <citation type="submission" date="2014-02" db="EMBL/GenBank/DDBJ databases">
        <authorList>
            <person name="Sibley D."/>
            <person name="Venepally P."/>
            <person name="Karamycheva S."/>
            <person name="Hadjithomas M."/>
            <person name="Khan A."/>
            <person name="Brunk B."/>
            <person name="Roos D."/>
            <person name="Caler E."/>
            <person name="Lorenzi H."/>
        </authorList>
    </citation>
    <scope>NUCLEOTIDE SEQUENCE [LARGE SCALE GENOMIC DNA]</scope>
    <source>
        <strain evidence="2 3">GAB2-2007-GAL-DOM2</strain>
    </source>
</reference>
<gene>
    <name evidence="2" type="ORF">TGDOM2_248520</name>
</gene>
<proteinExistence type="predicted"/>
<evidence type="ECO:0000313" key="3">
    <source>
        <dbReference type="Proteomes" id="UP000028837"/>
    </source>
</evidence>